<dbReference type="EMBL" id="MEUJ01000008">
    <property type="protein sequence ID" value="OGC39524.1"/>
    <property type="molecule type" value="Genomic_DNA"/>
</dbReference>
<evidence type="ECO:0000313" key="1">
    <source>
        <dbReference type="EMBL" id="OGC39524.1"/>
    </source>
</evidence>
<dbReference type="AlphaFoldDB" id="A0A1F4U3I8"/>
<gene>
    <name evidence="1" type="ORF">A2438_08210</name>
</gene>
<organism evidence="1 2">
    <name type="scientific">candidate division WOR-1 bacterium RIFOXYC2_FULL_46_14</name>
    <dbReference type="NCBI Taxonomy" id="1802587"/>
    <lineage>
        <taxon>Bacteria</taxon>
        <taxon>Bacillati</taxon>
        <taxon>Saganbacteria</taxon>
    </lineage>
</organism>
<accession>A0A1F4U3I8</accession>
<dbReference type="Proteomes" id="UP000179242">
    <property type="component" value="Unassembled WGS sequence"/>
</dbReference>
<comment type="caution">
    <text evidence="1">The sequence shown here is derived from an EMBL/GenBank/DDBJ whole genome shotgun (WGS) entry which is preliminary data.</text>
</comment>
<proteinExistence type="predicted"/>
<protein>
    <submittedName>
        <fullName evidence="1">Uncharacterized protein</fullName>
    </submittedName>
</protein>
<name>A0A1F4U3I8_UNCSA</name>
<evidence type="ECO:0000313" key="2">
    <source>
        <dbReference type="Proteomes" id="UP000179242"/>
    </source>
</evidence>
<sequence length="68" mass="7568">MIGMGIPIKSISLTPGTYGHFSLHEVKQAQQIVKKSLPHELVGPKENPKNDFFTNFIANYKIEGEGLK</sequence>
<reference evidence="1 2" key="1">
    <citation type="journal article" date="2016" name="Nat. Commun.">
        <title>Thousands of microbial genomes shed light on interconnected biogeochemical processes in an aquifer system.</title>
        <authorList>
            <person name="Anantharaman K."/>
            <person name="Brown C.T."/>
            <person name="Hug L.A."/>
            <person name="Sharon I."/>
            <person name="Castelle C.J."/>
            <person name="Probst A.J."/>
            <person name="Thomas B.C."/>
            <person name="Singh A."/>
            <person name="Wilkins M.J."/>
            <person name="Karaoz U."/>
            <person name="Brodie E.L."/>
            <person name="Williams K.H."/>
            <person name="Hubbard S.S."/>
            <person name="Banfield J.F."/>
        </authorList>
    </citation>
    <scope>NUCLEOTIDE SEQUENCE [LARGE SCALE GENOMIC DNA]</scope>
</reference>